<evidence type="ECO:0000313" key="3">
    <source>
        <dbReference type="EMBL" id="KAL3285415.1"/>
    </source>
</evidence>
<gene>
    <name evidence="3" type="ORF">HHI36_019517</name>
</gene>
<dbReference type="SUPFAM" id="SSF48726">
    <property type="entry name" value="Immunoglobulin"/>
    <property type="match status" value="1"/>
</dbReference>
<dbReference type="PROSITE" id="PS50835">
    <property type="entry name" value="IG_LIKE"/>
    <property type="match status" value="1"/>
</dbReference>
<organism evidence="3 4">
    <name type="scientific">Cryptolaemus montrouzieri</name>
    <dbReference type="NCBI Taxonomy" id="559131"/>
    <lineage>
        <taxon>Eukaryota</taxon>
        <taxon>Metazoa</taxon>
        <taxon>Ecdysozoa</taxon>
        <taxon>Arthropoda</taxon>
        <taxon>Hexapoda</taxon>
        <taxon>Insecta</taxon>
        <taxon>Pterygota</taxon>
        <taxon>Neoptera</taxon>
        <taxon>Endopterygota</taxon>
        <taxon>Coleoptera</taxon>
        <taxon>Polyphaga</taxon>
        <taxon>Cucujiformia</taxon>
        <taxon>Coccinelloidea</taxon>
        <taxon>Coccinellidae</taxon>
        <taxon>Scymninae</taxon>
        <taxon>Scymnini</taxon>
        <taxon>Cryptolaemus</taxon>
    </lineage>
</organism>
<accession>A0ABD2P395</accession>
<reference evidence="3 4" key="1">
    <citation type="journal article" date="2021" name="BMC Biol.">
        <title>Horizontally acquired antibacterial genes associated with adaptive radiation of ladybird beetles.</title>
        <authorList>
            <person name="Li H.S."/>
            <person name="Tang X.F."/>
            <person name="Huang Y.H."/>
            <person name="Xu Z.Y."/>
            <person name="Chen M.L."/>
            <person name="Du X.Y."/>
            <person name="Qiu B.Y."/>
            <person name="Chen P.T."/>
            <person name="Zhang W."/>
            <person name="Slipinski A."/>
            <person name="Escalona H.E."/>
            <person name="Waterhouse R.M."/>
            <person name="Zwick A."/>
            <person name="Pang H."/>
        </authorList>
    </citation>
    <scope>NUCLEOTIDE SEQUENCE [LARGE SCALE GENOMIC DNA]</scope>
    <source>
        <strain evidence="3">SYSU2018</strain>
    </source>
</reference>
<feature type="non-terminal residue" evidence="3">
    <location>
        <position position="1"/>
    </location>
</feature>
<evidence type="ECO:0000313" key="4">
    <source>
        <dbReference type="Proteomes" id="UP001516400"/>
    </source>
</evidence>
<dbReference type="Gene3D" id="2.60.40.10">
    <property type="entry name" value="Immunoglobulins"/>
    <property type="match status" value="1"/>
</dbReference>
<name>A0ABD2P395_9CUCU</name>
<comment type="caution">
    <text evidence="3">The sequence shown here is derived from an EMBL/GenBank/DDBJ whole genome shotgun (WGS) entry which is preliminary data.</text>
</comment>
<feature type="compositionally biased region" description="Polar residues" evidence="1">
    <location>
        <begin position="1"/>
        <end position="21"/>
    </location>
</feature>
<dbReference type="EMBL" id="JABFTP020000165">
    <property type="protein sequence ID" value="KAL3285415.1"/>
    <property type="molecule type" value="Genomic_DNA"/>
</dbReference>
<dbReference type="Proteomes" id="UP001516400">
    <property type="component" value="Unassembled WGS sequence"/>
</dbReference>
<evidence type="ECO:0000259" key="2">
    <source>
        <dbReference type="PROSITE" id="PS50835"/>
    </source>
</evidence>
<dbReference type="InterPro" id="IPR036179">
    <property type="entry name" value="Ig-like_dom_sf"/>
</dbReference>
<dbReference type="AlphaFoldDB" id="A0ABD2P395"/>
<protein>
    <recommendedName>
        <fullName evidence="2">Ig-like domain-containing protein</fullName>
    </recommendedName>
</protein>
<feature type="domain" description="Ig-like" evidence="2">
    <location>
        <begin position="15"/>
        <end position="57"/>
    </location>
</feature>
<sequence>VKPTSVTIKDNQGTPLVNSSILGPKDEGTDVEIICEAEGGKPVPMVRWYNRTTELKW</sequence>
<feature type="non-terminal residue" evidence="3">
    <location>
        <position position="57"/>
    </location>
</feature>
<evidence type="ECO:0000256" key="1">
    <source>
        <dbReference type="SAM" id="MobiDB-lite"/>
    </source>
</evidence>
<dbReference type="InterPro" id="IPR007110">
    <property type="entry name" value="Ig-like_dom"/>
</dbReference>
<proteinExistence type="predicted"/>
<dbReference type="InterPro" id="IPR013783">
    <property type="entry name" value="Ig-like_fold"/>
</dbReference>
<keyword evidence="4" id="KW-1185">Reference proteome</keyword>
<feature type="region of interest" description="Disordered" evidence="1">
    <location>
        <begin position="1"/>
        <end position="23"/>
    </location>
</feature>